<evidence type="ECO:0000313" key="1">
    <source>
        <dbReference type="EMBL" id="KIN95103.1"/>
    </source>
</evidence>
<gene>
    <name evidence="1" type="ORF">M404DRAFT_11187</name>
</gene>
<name>A0A0C3NI47_PISTI</name>
<organism evidence="1 2">
    <name type="scientific">Pisolithus tinctorius Marx 270</name>
    <dbReference type="NCBI Taxonomy" id="870435"/>
    <lineage>
        <taxon>Eukaryota</taxon>
        <taxon>Fungi</taxon>
        <taxon>Dikarya</taxon>
        <taxon>Basidiomycota</taxon>
        <taxon>Agaricomycotina</taxon>
        <taxon>Agaricomycetes</taxon>
        <taxon>Agaricomycetidae</taxon>
        <taxon>Boletales</taxon>
        <taxon>Sclerodermatineae</taxon>
        <taxon>Pisolithaceae</taxon>
        <taxon>Pisolithus</taxon>
    </lineage>
</organism>
<dbReference type="AlphaFoldDB" id="A0A0C3NI47"/>
<keyword evidence="2" id="KW-1185">Reference proteome</keyword>
<protein>
    <submittedName>
        <fullName evidence="1">Uncharacterized protein</fullName>
    </submittedName>
</protein>
<reference evidence="2" key="2">
    <citation type="submission" date="2015-01" db="EMBL/GenBank/DDBJ databases">
        <title>Evolutionary Origins and Diversification of the Mycorrhizal Mutualists.</title>
        <authorList>
            <consortium name="DOE Joint Genome Institute"/>
            <consortium name="Mycorrhizal Genomics Consortium"/>
            <person name="Kohler A."/>
            <person name="Kuo A."/>
            <person name="Nagy L.G."/>
            <person name="Floudas D."/>
            <person name="Copeland A."/>
            <person name="Barry K.W."/>
            <person name="Cichocki N."/>
            <person name="Veneault-Fourrey C."/>
            <person name="LaButti K."/>
            <person name="Lindquist E.A."/>
            <person name="Lipzen A."/>
            <person name="Lundell T."/>
            <person name="Morin E."/>
            <person name="Murat C."/>
            <person name="Riley R."/>
            <person name="Ohm R."/>
            <person name="Sun H."/>
            <person name="Tunlid A."/>
            <person name="Henrissat B."/>
            <person name="Grigoriev I.V."/>
            <person name="Hibbett D.S."/>
            <person name="Martin F."/>
        </authorList>
    </citation>
    <scope>NUCLEOTIDE SEQUENCE [LARGE SCALE GENOMIC DNA]</scope>
    <source>
        <strain evidence="2">Marx 270</strain>
    </source>
</reference>
<accession>A0A0C3NI47</accession>
<dbReference type="Proteomes" id="UP000054217">
    <property type="component" value="Unassembled WGS sequence"/>
</dbReference>
<dbReference type="EMBL" id="KN832076">
    <property type="protein sequence ID" value="KIN95103.1"/>
    <property type="molecule type" value="Genomic_DNA"/>
</dbReference>
<reference evidence="1 2" key="1">
    <citation type="submission" date="2014-04" db="EMBL/GenBank/DDBJ databases">
        <authorList>
            <consortium name="DOE Joint Genome Institute"/>
            <person name="Kuo A."/>
            <person name="Kohler A."/>
            <person name="Costa M.D."/>
            <person name="Nagy L.G."/>
            <person name="Floudas D."/>
            <person name="Copeland A."/>
            <person name="Barry K.W."/>
            <person name="Cichocki N."/>
            <person name="Veneault-Fourrey C."/>
            <person name="LaButti K."/>
            <person name="Lindquist E.A."/>
            <person name="Lipzen A."/>
            <person name="Lundell T."/>
            <person name="Morin E."/>
            <person name="Murat C."/>
            <person name="Sun H."/>
            <person name="Tunlid A."/>
            <person name="Henrissat B."/>
            <person name="Grigoriev I.V."/>
            <person name="Hibbett D.S."/>
            <person name="Martin F."/>
            <person name="Nordberg H.P."/>
            <person name="Cantor M.N."/>
            <person name="Hua S.X."/>
        </authorList>
    </citation>
    <scope>NUCLEOTIDE SEQUENCE [LARGE SCALE GENOMIC DNA]</scope>
    <source>
        <strain evidence="1 2">Marx 270</strain>
    </source>
</reference>
<dbReference type="InParanoid" id="A0A0C3NI47"/>
<dbReference type="HOGENOM" id="CLU_1390742_0_0_1"/>
<sequence length="196" mass="21925">MVMVDEETKEDVDMGKAAISLTQIKIIRVVLPSLREDQEIKTGIVARAREKPKPMSLIFLVREIPETYPGNDFDITAIEYNCPVSPEYSPAPAAVKTVYSSDMEATLGSYTIVPQCEENPKLSQEDITMAMEHVGYVPQFPIQPDGTLANWYQEEIQYSFSSEVEVSRFQNGFIPSEIPATGDNRSSFKEDSVSLC</sequence>
<proteinExistence type="predicted"/>
<evidence type="ECO:0000313" key="2">
    <source>
        <dbReference type="Proteomes" id="UP000054217"/>
    </source>
</evidence>